<keyword evidence="2 3" id="KW-0040">ANK repeat</keyword>
<dbReference type="SMART" id="SM00248">
    <property type="entry name" value="ANK"/>
    <property type="match status" value="2"/>
</dbReference>
<name>A0A317TX37_9GAMM</name>
<dbReference type="Gene3D" id="1.25.40.20">
    <property type="entry name" value="Ankyrin repeat-containing domain"/>
    <property type="match status" value="1"/>
</dbReference>
<protein>
    <submittedName>
        <fullName evidence="5">Ankyrin repeat domain-containing protein</fullName>
    </submittedName>
</protein>
<evidence type="ECO:0000313" key="7">
    <source>
        <dbReference type="Proteomes" id="UP000287374"/>
    </source>
</evidence>
<feature type="repeat" description="ANK" evidence="3">
    <location>
        <begin position="97"/>
        <end position="129"/>
    </location>
</feature>
<dbReference type="InterPro" id="IPR002110">
    <property type="entry name" value="Ankyrin_rpt"/>
</dbReference>
<sequence>MLAKVFEIAELQDEKQIASGSSKDPAFMREELKKRLNATAVSLYPAAAEPVQVVDGYSDLGQIEWHKICQDIQNGDTDAILELINTNPLNVNGRDRGGSTVLLEAVFEGKVEIVKLLIQNGASLHQTDNFPSAECGKTALEHAVQSKNKDIVLLLLQAGALFNLDDLIGCAQKSAAPKILNLLCHMRDYNLNATQANALMNAGAGAWTWILQGFATNIELPFDLLINTTSELLGLGLYDTCQVMLGVLNKFSLLQNACSPVQPTQVSSTSLSLFSIKLPLDKLELIKDFIKEELEEHGITNKGQYMECKPGYIKDRVYGCHLGIGASTGCAYVRDRFFSIELREGKVCCSKAITHNGNSITWQAMTKEEITKEIMNGNSLISHIINHQQAKQEAKNTPEYH</sequence>
<evidence type="ECO:0000313" key="4">
    <source>
        <dbReference type="EMBL" id="PWY53993.1"/>
    </source>
</evidence>
<dbReference type="Pfam" id="PF12796">
    <property type="entry name" value="Ank_2"/>
    <property type="match status" value="1"/>
</dbReference>
<dbReference type="PANTHER" id="PTHR24198:SF165">
    <property type="entry name" value="ANKYRIN REPEAT-CONTAINING PROTEIN-RELATED"/>
    <property type="match status" value="1"/>
</dbReference>
<dbReference type="Proteomes" id="UP000247152">
    <property type="component" value="Unassembled WGS sequence"/>
</dbReference>
<organism evidence="4 6">
    <name type="scientific">Legionella qingyii</name>
    <dbReference type="NCBI Taxonomy" id="2184757"/>
    <lineage>
        <taxon>Bacteria</taxon>
        <taxon>Pseudomonadati</taxon>
        <taxon>Pseudomonadota</taxon>
        <taxon>Gammaproteobacteria</taxon>
        <taxon>Legionellales</taxon>
        <taxon>Legionellaceae</taxon>
        <taxon>Legionella</taxon>
    </lineage>
</organism>
<keyword evidence="7" id="KW-1185">Reference proteome</keyword>
<dbReference type="AlphaFoldDB" id="A0A317TX37"/>
<evidence type="ECO:0000313" key="6">
    <source>
        <dbReference type="Proteomes" id="UP000247152"/>
    </source>
</evidence>
<dbReference type="PANTHER" id="PTHR24198">
    <property type="entry name" value="ANKYRIN REPEAT AND PROTEIN KINASE DOMAIN-CONTAINING PROTEIN"/>
    <property type="match status" value="1"/>
</dbReference>
<dbReference type="Proteomes" id="UP000287374">
    <property type="component" value="Unassembled WGS sequence"/>
</dbReference>
<dbReference type="SUPFAM" id="SSF48403">
    <property type="entry name" value="Ankyrin repeat"/>
    <property type="match status" value="1"/>
</dbReference>
<gene>
    <name evidence="4" type="ORF">DGG96_19320</name>
    <name evidence="5" type="ORF">ELY20_16185</name>
</gene>
<proteinExistence type="predicted"/>
<evidence type="ECO:0000256" key="2">
    <source>
        <dbReference type="ARBA" id="ARBA00023043"/>
    </source>
</evidence>
<reference evidence="5 7" key="2">
    <citation type="submission" date="2018-12" db="EMBL/GenBank/DDBJ databases">
        <title>Legionella sp,whole genome shotgun sequence.</title>
        <authorList>
            <person name="Wu H."/>
        </authorList>
    </citation>
    <scope>NUCLEOTIDE SEQUENCE [LARGE SCALE GENOMIC DNA]</scope>
    <source>
        <strain evidence="7">km489</strain>
        <strain evidence="5">Km489</strain>
    </source>
</reference>
<comment type="caution">
    <text evidence="4">The sequence shown here is derived from an EMBL/GenBank/DDBJ whole genome shotgun (WGS) entry which is preliminary data.</text>
</comment>
<dbReference type="OrthoDB" id="1374157at2"/>
<dbReference type="EMBL" id="RZGX01000032">
    <property type="protein sequence ID" value="RUR18978.1"/>
    <property type="molecule type" value="Genomic_DNA"/>
</dbReference>
<reference evidence="4 6" key="1">
    <citation type="submission" date="2018-05" db="EMBL/GenBank/DDBJ databases">
        <title>Legionella qingyii sp.nov., whole genome shotgun sequence.</title>
        <authorList>
            <person name="Wu H."/>
            <person name="Zhu Q."/>
            <person name="Hu C."/>
        </authorList>
    </citation>
    <scope>NUCLEOTIDE SEQUENCE [LARGE SCALE GENOMIC DNA]</scope>
    <source>
        <strain evidence="4 6">HEB18</strain>
    </source>
</reference>
<evidence type="ECO:0000256" key="1">
    <source>
        <dbReference type="ARBA" id="ARBA00022737"/>
    </source>
</evidence>
<evidence type="ECO:0000256" key="3">
    <source>
        <dbReference type="PROSITE-ProRule" id="PRU00023"/>
    </source>
</evidence>
<dbReference type="PROSITE" id="PS50088">
    <property type="entry name" value="ANK_REPEAT"/>
    <property type="match status" value="2"/>
</dbReference>
<dbReference type="PROSITE" id="PS50297">
    <property type="entry name" value="ANK_REP_REGION"/>
    <property type="match status" value="2"/>
</dbReference>
<dbReference type="EMBL" id="QHJG01000050">
    <property type="protein sequence ID" value="PWY53993.1"/>
    <property type="molecule type" value="Genomic_DNA"/>
</dbReference>
<keyword evidence="1" id="KW-0677">Repeat</keyword>
<dbReference type="InterPro" id="IPR036770">
    <property type="entry name" value="Ankyrin_rpt-contain_sf"/>
</dbReference>
<feature type="repeat" description="ANK" evidence="3">
    <location>
        <begin position="135"/>
        <end position="167"/>
    </location>
</feature>
<dbReference type="RefSeq" id="WP_110144116.1">
    <property type="nucleotide sequence ID" value="NZ_QHJG01000050.1"/>
</dbReference>
<accession>A0A317TX37</accession>
<evidence type="ECO:0000313" key="5">
    <source>
        <dbReference type="EMBL" id="RUR18978.1"/>
    </source>
</evidence>